<evidence type="ECO:0008006" key="3">
    <source>
        <dbReference type="Google" id="ProtNLM"/>
    </source>
</evidence>
<accession>A0AB35LXR3</accession>
<dbReference type="Proteomes" id="UP001174419">
    <property type="component" value="Unassembled WGS sequence"/>
</dbReference>
<dbReference type="RefSeq" id="WP_286418321.1">
    <property type="nucleotide sequence ID" value="NZ_JACANG010000003.1"/>
</dbReference>
<reference evidence="1" key="1">
    <citation type="submission" date="2020-06" db="EMBL/GenBank/DDBJ databases">
        <authorList>
            <person name="Dong N."/>
        </authorList>
    </citation>
    <scope>NUCLEOTIDE SEQUENCE</scope>
    <source>
        <strain evidence="1">DF49-4</strain>
    </source>
</reference>
<organism evidence="1 2">
    <name type="scientific">Acinetobacter towneri</name>
    <dbReference type="NCBI Taxonomy" id="202956"/>
    <lineage>
        <taxon>Bacteria</taxon>
        <taxon>Pseudomonadati</taxon>
        <taxon>Pseudomonadota</taxon>
        <taxon>Gammaproteobacteria</taxon>
        <taxon>Moraxellales</taxon>
        <taxon>Moraxellaceae</taxon>
        <taxon>Acinetobacter</taxon>
    </lineage>
</organism>
<evidence type="ECO:0000313" key="1">
    <source>
        <dbReference type="EMBL" id="MDM1718051.1"/>
    </source>
</evidence>
<evidence type="ECO:0000313" key="2">
    <source>
        <dbReference type="Proteomes" id="UP001174419"/>
    </source>
</evidence>
<dbReference type="EMBL" id="JACANG010000003">
    <property type="protein sequence ID" value="MDM1718051.1"/>
    <property type="molecule type" value="Genomic_DNA"/>
</dbReference>
<proteinExistence type="predicted"/>
<comment type="caution">
    <text evidence="1">The sequence shown here is derived from an EMBL/GenBank/DDBJ whole genome shotgun (WGS) entry which is preliminary data.</text>
</comment>
<gene>
    <name evidence="1" type="ORF">HX110_02590</name>
</gene>
<name>A0AB35LXR3_9GAMM</name>
<sequence length="66" mass="7370">MGCFLYIGEAIMKVKYLKDTHDSKVGDEKEIPDYAANVLILLGVAEEIRPETTAAKKKETAQEKVK</sequence>
<dbReference type="AlphaFoldDB" id="A0AB35LXR3"/>
<protein>
    <recommendedName>
        <fullName evidence="3">Phage protein</fullName>
    </recommendedName>
</protein>
<reference evidence="1" key="2">
    <citation type="journal article" date="2022" name="Sci. Total Environ.">
        <title>Prevalence, transmission, and molecular epidemiology of tet(X)-positive bacteria among humans, animals, and environmental niches in China: An epidemiological, and genomic-based study.</title>
        <authorList>
            <person name="Dong N."/>
            <person name="Zeng Y."/>
            <person name="Cai C."/>
            <person name="Sun C."/>
            <person name="Lu J."/>
            <person name="Liu C."/>
            <person name="Zhou H."/>
            <person name="Sun Q."/>
            <person name="Shu L."/>
            <person name="Wang H."/>
            <person name="Wang Y."/>
            <person name="Wang S."/>
            <person name="Wu C."/>
            <person name="Chan E.W."/>
            <person name="Chen G."/>
            <person name="Shen Z."/>
            <person name="Chen S."/>
            <person name="Zhang R."/>
        </authorList>
    </citation>
    <scope>NUCLEOTIDE SEQUENCE</scope>
    <source>
        <strain evidence="1">DF49-4</strain>
    </source>
</reference>